<dbReference type="AlphaFoldDB" id="A0A7G5IHA3"/>
<evidence type="ECO:0000313" key="3">
    <source>
        <dbReference type="Proteomes" id="UP000515292"/>
    </source>
</evidence>
<dbReference type="SUPFAM" id="SSF54001">
    <property type="entry name" value="Cysteine proteinases"/>
    <property type="match status" value="1"/>
</dbReference>
<evidence type="ECO:0000259" key="1">
    <source>
        <dbReference type="SMART" id="SM00460"/>
    </source>
</evidence>
<dbReference type="PANTHER" id="PTHR33490">
    <property type="entry name" value="BLR5614 PROTEIN-RELATED"/>
    <property type="match status" value="1"/>
</dbReference>
<dbReference type="InterPro" id="IPR002931">
    <property type="entry name" value="Transglutaminase-like"/>
</dbReference>
<dbReference type="Gene3D" id="3.10.620.30">
    <property type="match status" value="1"/>
</dbReference>
<name>A0A7G5IHA3_9SPHN</name>
<dbReference type="InterPro" id="IPR038765">
    <property type="entry name" value="Papain-like_cys_pep_sf"/>
</dbReference>
<gene>
    <name evidence="2" type="ORF">H3309_15805</name>
</gene>
<dbReference type="Gene3D" id="2.60.40.2250">
    <property type="match status" value="1"/>
</dbReference>
<dbReference type="Proteomes" id="UP000515292">
    <property type="component" value="Chromosome"/>
</dbReference>
<dbReference type="KEGG" id="sand:H3309_15805"/>
<dbReference type="EMBL" id="CP059851">
    <property type="protein sequence ID" value="QMW22745.1"/>
    <property type="molecule type" value="Genomic_DNA"/>
</dbReference>
<proteinExistence type="predicted"/>
<protein>
    <submittedName>
        <fullName evidence="2">Transglutaminase family protein</fullName>
    </submittedName>
</protein>
<accession>A0A7G5IHA3</accession>
<keyword evidence="3" id="KW-1185">Reference proteome</keyword>
<dbReference type="Pfam" id="PF01841">
    <property type="entry name" value="Transglut_core"/>
    <property type="match status" value="1"/>
</dbReference>
<dbReference type="RefSeq" id="WP_182295933.1">
    <property type="nucleotide sequence ID" value="NZ_CP059851.1"/>
</dbReference>
<dbReference type="PANTHER" id="PTHR33490:SF12">
    <property type="entry name" value="BLL5557 PROTEIN"/>
    <property type="match status" value="1"/>
</dbReference>
<evidence type="ECO:0000313" key="2">
    <source>
        <dbReference type="EMBL" id="QMW22745.1"/>
    </source>
</evidence>
<dbReference type="SMART" id="SM00460">
    <property type="entry name" value="TGc"/>
    <property type="match status" value="1"/>
</dbReference>
<sequence>MRIRAGYQLTFDCPAPTPALLMLSVHPTRRGDLLTLDRMLNDRGLMPHCYHDMFGNMVHRLLLPEGRTALSTDFVIEDSGLPDPVMPELAEHRIERLPDEVIQFLLPSRYCDVEALSDTAWQMFGTVRPGWGRVQAVCDYVHERIAFGYAHARATRTASEAHAERKGVCRDYAHLAVTLCRALNIPARYVTGYLGDIAVPPVPFPMDFSAWFQVFLGGQWRTFDARHNVPRVGRILMATGRDAADVALSTTFGAATLAGFAVHTDEVVEERVALAA</sequence>
<feature type="domain" description="Transglutaminase-like" evidence="1">
    <location>
        <begin position="161"/>
        <end position="227"/>
    </location>
</feature>
<reference evidence="2 3" key="1">
    <citation type="submission" date="2020-07" db="EMBL/GenBank/DDBJ databases">
        <title>Complete genome sequence for Sandaracinobacter sp. M6.</title>
        <authorList>
            <person name="Tang Y."/>
            <person name="Liu Q."/>
            <person name="Guo Z."/>
            <person name="Lei P."/>
            <person name="Huang B."/>
        </authorList>
    </citation>
    <scope>NUCLEOTIDE SEQUENCE [LARGE SCALE GENOMIC DNA]</scope>
    <source>
        <strain evidence="2 3">M6</strain>
    </source>
</reference>
<organism evidence="2 3">
    <name type="scientific">Sandaracinobacteroides saxicola</name>
    <dbReference type="NCBI Taxonomy" id="2759707"/>
    <lineage>
        <taxon>Bacteria</taxon>
        <taxon>Pseudomonadati</taxon>
        <taxon>Pseudomonadota</taxon>
        <taxon>Alphaproteobacteria</taxon>
        <taxon>Sphingomonadales</taxon>
        <taxon>Sphingosinicellaceae</taxon>
        <taxon>Sandaracinobacteroides</taxon>
    </lineage>
</organism>